<sequence>METEYLTAEQALQFIHLCEQNGIFIFGIERFLLIEGMSTPDLDGIADFSSLSPEDVNGAVSSARRFLSLFGDVNDERFKLVY</sequence>
<evidence type="ECO:0000313" key="2">
    <source>
        <dbReference type="Proteomes" id="UP001155820"/>
    </source>
</evidence>
<organism evidence="1 2">
    <name type="scientific">Agrobacterium pusense</name>
    <dbReference type="NCBI Taxonomy" id="648995"/>
    <lineage>
        <taxon>Bacteria</taxon>
        <taxon>Pseudomonadati</taxon>
        <taxon>Pseudomonadota</taxon>
        <taxon>Alphaproteobacteria</taxon>
        <taxon>Hyphomicrobiales</taxon>
        <taxon>Rhizobiaceae</taxon>
        <taxon>Rhizobium/Agrobacterium group</taxon>
        <taxon>Agrobacterium</taxon>
    </lineage>
</organism>
<dbReference type="Proteomes" id="UP001155820">
    <property type="component" value="Unassembled WGS sequence"/>
</dbReference>
<reference evidence="1" key="1">
    <citation type="submission" date="2019-07" db="EMBL/GenBank/DDBJ databases">
        <title>FDA dAtabase for Regulatory Grade micrObial Sequences (FDA-ARGOS): Supporting development and validation of Infectious Disease Dx tests.</title>
        <authorList>
            <person name="Bachman M."/>
            <person name="Young C."/>
            <person name="Tallon L."/>
            <person name="Sadzewicz L."/>
            <person name="Vavikolanu K."/>
            <person name="Mehta A."/>
            <person name="Aluvathingal J."/>
            <person name="Nadendla S."/>
            <person name="Nandy P."/>
            <person name="Geyer C."/>
            <person name="Yan Y."/>
            <person name="Sichtig H."/>
        </authorList>
    </citation>
    <scope>NUCLEOTIDE SEQUENCE</scope>
    <source>
        <strain evidence="1">FDAARGOS_618</strain>
    </source>
</reference>
<accession>A0AA44IYK5</accession>
<evidence type="ECO:0000313" key="1">
    <source>
        <dbReference type="EMBL" id="NRF18761.1"/>
    </source>
</evidence>
<dbReference type="AlphaFoldDB" id="A0AA44IYK5"/>
<protein>
    <submittedName>
        <fullName evidence="1">Uncharacterized protein</fullName>
    </submittedName>
</protein>
<gene>
    <name evidence="1" type="ORF">FOB26_06680</name>
</gene>
<dbReference type="EMBL" id="JABRWM010000006">
    <property type="protein sequence ID" value="NRF18761.1"/>
    <property type="molecule type" value="Genomic_DNA"/>
</dbReference>
<keyword evidence="2" id="KW-1185">Reference proteome</keyword>
<proteinExistence type="predicted"/>
<dbReference type="RefSeq" id="WP_107340022.1">
    <property type="nucleotide sequence ID" value="NZ_JABRWL010000005.1"/>
</dbReference>
<name>A0AA44IYK5_9HYPH</name>
<comment type="caution">
    <text evidence="1">The sequence shown here is derived from an EMBL/GenBank/DDBJ whole genome shotgun (WGS) entry which is preliminary data.</text>
</comment>